<dbReference type="GO" id="GO:0016020">
    <property type="term" value="C:membrane"/>
    <property type="evidence" value="ECO:0007669"/>
    <property type="project" value="UniProtKB-SubCell"/>
</dbReference>
<evidence type="ECO:0000313" key="8">
    <source>
        <dbReference type="Proteomes" id="UP000290408"/>
    </source>
</evidence>
<proteinExistence type="predicted"/>
<dbReference type="SUPFAM" id="SSF161111">
    <property type="entry name" value="Cation efflux protein transmembrane domain-like"/>
    <property type="match status" value="1"/>
</dbReference>
<evidence type="ECO:0000256" key="3">
    <source>
        <dbReference type="ARBA" id="ARBA00022989"/>
    </source>
</evidence>
<dbReference type="Pfam" id="PF01545">
    <property type="entry name" value="Cation_efflux"/>
    <property type="match status" value="1"/>
</dbReference>
<keyword evidence="8" id="KW-1185">Reference proteome</keyword>
<dbReference type="GO" id="GO:0008324">
    <property type="term" value="F:monoatomic cation transmembrane transporter activity"/>
    <property type="evidence" value="ECO:0007669"/>
    <property type="project" value="InterPro"/>
</dbReference>
<keyword evidence="2 5" id="KW-0812">Transmembrane</keyword>
<evidence type="ECO:0000256" key="1">
    <source>
        <dbReference type="ARBA" id="ARBA00004141"/>
    </source>
</evidence>
<dbReference type="InterPro" id="IPR027469">
    <property type="entry name" value="Cation_efflux_TMD_sf"/>
</dbReference>
<dbReference type="AlphaFoldDB" id="A0A4P6MUG3"/>
<dbReference type="KEGG" id="jli:EXU32_02020"/>
<comment type="subcellular location">
    <subcellularLocation>
        <location evidence="1">Membrane</location>
        <topology evidence="1">Multi-pass membrane protein</topology>
    </subcellularLocation>
</comment>
<evidence type="ECO:0000256" key="5">
    <source>
        <dbReference type="SAM" id="Phobius"/>
    </source>
</evidence>
<gene>
    <name evidence="7" type="ORF">EXU32_02020</name>
</gene>
<feature type="transmembrane region" description="Helical" evidence="5">
    <location>
        <begin position="150"/>
        <end position="167"/>
    </location>
</feature>
<name>A0A4P6MUG3_9MICO</name>
<keyword evidence="3 5" id="KW-1133">Transmembrane helix</keyword>
<feature type="transmembrane region" description="Helical" evidence="5">
    <location>
        <begin position="108"/>
        <end position="129"/>
    </location>
</feature>
<keyword evidence="4 5" id="KW-0472">Membrane</keyword>
<sequence>MSADVHPPGIDARRLRRIVLVVALLNFAYFFVEFTVALGAGSVSLLADSVDFLEDTGINLLIFVALGWPLARRALMGKAMALVILGPATVAGIEAVRRFADPVAPEVLPVVLASLGAIVVNGTSGWLLAGVRHAGGSLSRAAFLSARNDVLVNVAVIGMAVVTLWTSSGWPDLVLGCAIILIALHAAWEVWEVSEEERLAAKALAGEEID</sequence>
<feature type="domain" description="Cation efflux protein transmembrane" evidence="6">
    <location>
        <begin position="19"/>
        <end position="190"/>
    </location>
</feature>
<reference evidence="7 8" key="1">
    <citation type="submission" date="2019-02" db="EMBL/GenBank/DDBJ databases">
        <title>Genomic data mining of an Antarctic deep-sea actinobacterium, Janibacterlimosus P3-3-X1.</title>
        <authorList>
            <person name="Liao L."/>
            <person name="Chen B."/>
        </authorList>
    </citation>
    <scope>NUCLEOTIDE SEQUENCE [LARGE SCALE GENOMIC DNA]</scope>
    <source>
        <strain evidence="7 8">P3-3-X1</strain>
    </source>
</reference>
<feature type="transmembrane region" description="Helical" evidence="5">
    <location>
        <begin position="78"/>
        <end position="96"/>
    </location>
</feature>
<dbReference type="EMBL" id="CP036164">
    <property type="protein sequence ID" value="QBF45150.1"/>
    <property type="molecule type" value="Genomic_DNA"/>
</dbReference>
<dbReference type="Gene3D" id="1.20.1510.10">
    <property type="entry name" value="Cation efflux protein transmembrane domain"/>
    <property type="match status" value="1"/>
</dbReference>
<feature type="transmembrane region" description="Helical" evidence="5">
    <location>
        <begin position="52"/>
        <end position="71"/>
    </location>
</feature>
<feature type="transmembrane region" description="Helical" evidence="5">
    <location>
        <begin position="18"/>
        <end position="40"/>
    </location>
</feature>
<dbReference type="RefSeq" id="WP_130628393.1">
    <property type="nucleotide sequence ID" value="NZ_CP036164.1"/>
</dbReference>
<evidence type="ECO:0000259" key="6">
    <source>
        <dbReference type="Pfam" id="PF01545"/>
    </source>
</evidence>
<dbReference type="STRING" id="1216970.GCA_001570985_01788"/>
<dbReference type="InterPro" id="IPR058533">
    <property type="entry name" value="Cation_efflux_TM"/>
</dbReference>
<organism evidence="7 8">
    <name type="scientific">Janibacter limosus</name>
    <dbReference type="NCBI Taxonomy" id="53458"/>
    <lineage>
        <taxon>Bacteria</taxon>
        <taxon>Bacillati</taxon>
        <taxon>Actinomycetota</taxon>
        <taxon>Actinomycetes</taxon>
        <taxon>Micrococcales</taxon>
        <taxon>Intrasporangiaceae</taxon>
        <taxon>Janibacter</taxon>
    </lineage>
</organism>
<evidence type="ECO:0000313" key="7">
    <source>
        <dbReference type="EMBL" id="QBF45150.1"/>
    </source>
</evidence>
<dbReference type="Proteomes" id="UP000290408">
    <property type="component" value="Chromosome"/>
</dbReference>
<protein>
    <submittedName>
        <fullName evidence="7">Cation transporter</fullName>
    </submittedName>
</protein>
<evidence type="ECO:0000256" key="2">
    <source>
        <dbReference type="ARBA" id="ARBA00022692"/>
    </source>
</evidence>
<evidence type="ECO:0000256" key="4">
    <source>
        <dbReference type="ARBA" id="ARBA00023136"/>
    </source>
</evidence>
<accession>A0A4P6MUG3</accession>
<dbReference type="OrthoDB" id="3254729at2"/>